<dbReference type="PANTHER" id="PTHR11010:SF33">
    <property type="entry name" value="SERINE PROTEASE K12H4.7"/>
    <property type="match status" value="1"/>
</dbReference>
<comment type="similarity">
    <text evidence="1">Belongs to the peptidase S28 family.</text>
</comment>
<evidence type="ECO:0000256" key="3">
    <source>
        <dbReference type="ARBA" id="ARBA00022729"/>
    </source>
</evidence>
<evidence type="ECO:0000256" key="5">
    <source>
        <dbReference type="ARBA" id="ARBA00023180"/>
    </source>
</evidence>
<dbReference type="EMBL" id="GL871662">
    <property type="protein sequence ID" value="EGC28366.1"/>
    <property type="molecule type" value="Genomic_DNA"/>
</dbReference>
<dbReference type="GO" id="GO:0008239">
    <property type="term" value="F:dipeptidyl-peptidase activity"/>
    <property type="evidence" value="ECO:0000318"/>
    <property type="project" value="GO_Central"/>
</dbReference>
<dbReference type="VEuPathDB" id="AmoebaDB:DICPUDRAFT_160267"/>
<dbReference type="OrthoDB" id="1735038at2759"/>
<keyword evidence="2" id="KW-0645">Protease</keyword>
<dbReference type="OMA" id="ESHCANW"/>
<gene>
    <name evidence="7" type="ORF">DICPUDRAFT_160267</name>
</gene>
<evidence type="ECO:0000256" key="4">
    <source>
        <dbReference type="ARBA" id="ARBA00022801"/>
    </source>
</evidence>
<feature type="region of interest" description="Disordered" evidence="6">
    <location>
        <begin position="482"/>
        <end position="502"/>
    </location>
</feature>
<dbReference type="RefSeq" id="XP_003295109.1">
    <property type="nucleotide sequence ID" value="XM_003295061.1"/>
</dbReference>
<keyword evidence="5" id="KW-0325">Glycoprotein</keyword>
<proteinExistence type="inferred from homology"/>
<dbReference type="KEGG" id="dpp:DICPUDRAFT_160267"/>
<name>F1A615_DICPU</name>
<dbReference type="Gene3D" id="3.40.50.1820">
    <property type="entry name" value="alpha/beta hydrolase"/>
    <property type="match status" value="1"/>
</dbReference>
<dbReference type="Pfam" id="PF05577">
    <property type="entry name" value="Peptidase_S28"/>
    <property type="match status" value="1"/>
</dbReference>
<dbReference type="AlphaFoldDB" id="F1A615"/>
<dbReference type="Proteomes" id="UP000001064">
    <property type="component" value="Unassembled WGS sequence"/>
</dbReference>
<keyword evidence="3" id="KW-0732">Signal</keyword>
<dbReference type="InParanoid" id="F1A615"/>
<accession>F1A615</accession>
<feature type="compositionally biased region" description="Low complexity" evidence="6">
    <location>
        <begin position="482"/>
        <end position="493"/>
    </location>
</feature>
<keyword evidence="4" id="KW-0378">Hydrolase</keyword>
<dbReference type="GeneID" id="10511138"/>
<dbReference type="PANTHER" id="PTHR11010">
    <property type="entry name" value="PROTEASE S28 PRO-X CARBOXYPEPTIDASE-RELATED"/>
    <property type="match status" value="1"/>
</dbReference>
<evidence type="ECO:0000313" key="7">
    <source>
        <dbReference type="EMBL" id="EGC28366.1"/>
    </source>
</evidence>
<dbReference type="InterPro" id="IPR029058">
    <property type="entry name" value="AB_hydrolase_fold"/>
</dbReference>
<evidence type="ECO:0000313" key="8">
    <source>
        <dbReference type="Proteomes" id="UP000001064"/>
    </source>
</evidence>
<dbReference type="GO" id="GO:0070008">
    <property type="term" value="F:serine-type exopeptidase activity"/>
    <property type="evidence" value="ECO:0007669"/>
    <property type="project" value="InterPro"/>
</dbReference>
<dbReference type="InterPro" id="IPR042269">
    <property type="entry name" value="Ser_carbopepase_S28_SKS"/>
</dbReference>
<dbReference type="eggNOG" id="KOG2182">
    <property type="taxonomic scope" value="Eukaryota"/>
</dbReference>
<evidence type="ECO:0008006" key="9">
    <source>
        <dbReference type="Google" id="ProtNLM"/>
    </source>
</evidence>
<reference evidence="8" key="1">
    <citation type="journal article" date="2011" name="Genome Biol.">
        <title>Comparative genomics of the social amoebae Dictyostelium discoideum and Dictyostelium purpureum.</title>
        <authorList>
            <consortium name="US DOE Joint Genome Institute (JGI-PGF)"/>
            <person name="Sucgang R."/>
            <person name="Kuo A."/>
            <person name="Tian X."/>
            <person name="Salerno W."/>
            <person name="Parikh A."/>
            <person name="Feasley C.L."/>
            <person name="Dalin E."/>
            <person name="Tu H."/>
            <person name="Huang E."/>
            <person name="Barry K."/>
            <person name="Lindquist E."/>
            <person name="Shapiro H."/>
            <person name="Bruce D."/>
            <person name="Schmutz J."/>
            <person name="Salamov A."/>
            <person name="Fey P."/>
            <person name="Gaudet P."/>
            <person name="Anjard C."/>
            <person name="Babu M.M."/>
            <person name="Basu S."/>
            <person name="Bushmanova Y."/>
            <person name="van der Wel H."/>
            <person name="Katoh-Kurasawa M."/>
            <person name="Dinh C."/>
            <person name="Coutinho P.M."/>
            <person name="Saito T."/>
            <person name="Elias M."/>
            <person name="Schaap P."/>
            <person name="Kay R.R."/>
            <person name="Henrissat B."/>
            <person name="Eichinger L."/>
            <person name="Rivero F."/>
            <person name="Putnam N.H."/>
            <person name="West C.M."/>
            <person name="Loomis W.F."/>
            <person name="Chisholm R.L."/>
            <person name="Shaulsky G."/>
            <person name="Strassmann J.E."/>
            <person name="Queller D.C."/>
            <person name="Kuspa A."/>
            <person name="Grigoriev I.V."/>
        </authorList>
    </citation>
    <scope>NUCLEOTIDE SEQUENCE [LARGE SCALE GENOMIC DNA]</scope>
    <source>
        <strain evidence="8">QSDP1</strain>
    </source>
</reference>
<keyword evidence="8" id="KW-1185">Reference proteome</keyword>
<organism evidence="7 8">
    <name type="scientific">Dictyostelium purpureum</name>
    <name type="common">Slime mold</name>
    <dbReference type="NCBI Taxonomy" id="5786"/>
    <lineage>
        <taxon>Eukaryota</taxon>
        <taxon>Amoebozoa</taxon>
        <taxon>Evosea</taxon>
        <taxon>Eumycetozoa</taxon>
        <taxon>Dictyostelia</taxon>
        <taxon>Dictyosteliales</taxon>
        <taxon>Dictyosteliaceae</taxon>
        <taxon>Dictyostelium</taxon>
    </lineage>
</organism>
<dbReference type="Gene3D" id="1.20.120.980">
    <property type="entry name" value="Serine carboxypeptidase S28, SKS domain"/>
    <property type="match status" value="1"/>
</dbReference>
<evidence type="ECO:0000256" key="2">
    <source>
        <dbReference type="ARBA" id="ARBA00022670"/>
    </source>
</evidence>
<protein>
    <recommendedName>
        <fullName evidence="9">Peptidase S28 family protein</fullName>
    </recommendedName>
</protein>
<dbReference type="GO" id="GO:0006508">
    <property type="term" value="P:proteolysis"/>
    <property type="evidence" value="ECO:0007669"/>
    <property type="project" value="UniProtKB-KW"/>
</dbReference>
<dbReference type="ESTHER" id="dicpu-f1a615">
    <property type="family name" value="Prolylcarboxypeptidase"/>
</dbReference>
<sequence length="547" mass="62234">MPNQPYYIFQQTINHLSYDTIGTFEQRYSVNKKFLASNGKPKAVFFLVSGEGPLSSEIVNHNPFVNIANETNALIVALELRYYGESMPFPNMNNSNMAYLTTDQILEDLANFQVYFTNKYQLGDIKWIIMGCSYAGTISAWYRLKYPHLVTAAIASSSPFRAELRFTEYDVKVRQNLGAPCSKAFKNLFAYIEHLMLKNNSYVKSKFTCERQLDDRMFLYLLSEALTYSVQYDARFKIISSFCPKFVKFTNSSDDLLDMFSAYVKNMFLFQNVSCDAYNLYEFASNDIDYSGTRSWTWQLCREYGWFMVPSGPESFKPQQLGECWWQNDVCKTLYGRAMRPTVDRINMVYGSTNFKYISNVLFTNCGNDPWSTLSIDPNLVLPFSQQIYIPGESHCANWLSEQPNDSLELKNARSLANSFLRQFIKPDCDEGECGVKNGLCIAKKLTDLTATSVCISNGKIQITNQIKNQLNLMKESNSSISNLNSTHTNNTSGDDDDDQNIDLDDEVSTNEICSSSSSLSSNSPSKSFYLTLTLLFLSTISTLLII</sequence>
<evidence type="ECO:0000256" key="1">
    <source>
        <dbReference type="ARBA" id="ARBA00011079"/>
    </source>
</evidence>
<dbReference type="MEROPS" id="S28.A22"/>
<evidence type="ECO:0000256" key="6">
    <source>
        <dbReference type="SAM" id="MobiDB-lite"/>
    </source>
</evidence>
<dbReference type="InterPro" id="IPR008758">
    <property type="entry name" value="Peptidase_S28"/>
</dbReference>
<dbReference type="SUPFAM" id="SSF53474">
    <property type="entry name" value="alpha/beta-Hydrolases"/>
    <property type="match status" value="1"/>
</dbReference>